<dbReference type="EMBL" id="QEQK01000008">
    <property type="protein sequence ID" value="PWN55790.1"/>
    <property type="molecule type" value="Genomic_DNA"/>
</dbReference>
<organism evidence="6 7">
    <name type="scientific">Abyssibacter profundi</name>
    <dbReference type="NCBI Taxonomy" id="2182787"/>
    <lineage>
        <taxon>Bacteria</taxon>
        <taxon>Pseudomonadati</taxon>
        <taxon>Pseudomonadota</taxon>
        <taxon>Gammaproteobacteria</taxon>
        <taxon>Chromatiales</taxon>
        <taxon>Oceanococcaceae</taxon>
        <taxon>Abyssibacter</taxon>
    </lineage>
</organism>
<name>A0A363UK33_9GAMM</name>
<evidence type="ECO:0000256" key="3">
    <source>
        <dbReference type="ARBA" id="ARBA00023125"/>
    </source>
</evidence>
<dbReference type="GO" id="GO:0003700">
    <property type="term" value="F:DNA-binding transcription factor activity"/>
    <property type="evidence" value="ECO:0007669"/>
    <property type="project" value="InterPro"/>
</dbReference>
<sequence length="292" mass="31933">MDRTQLQAFVSIVEQGSISAAAGHLHLTQSAVSKRLQTLESQLGDGLLDRIGRGVQLTDAGQRLLPIARRILADMELARQAVQHSPGQVRGALNLATSHHLGLYRLPDVLSRFSRQYPAVDLNLEFMDSEEGCAAVESGRLELAVVTLPRTPSSRLITHRIWDDPLALCAAPDHPLQQQPAIDVEQLARHPAILPDRRTFTHRLIAEALAAVGAEPEVRMSTNYLETIKMLVSIGLGWSALPRTMLDERVVALPLDLGIHRQLGSVVHRGRTLSAPARAFLALLTQGGSQER</sequence>
<dbReference type="SUPFAM" id="SSF46785">
    <property type="entry name" value="Winged helix' DNA-binding domain"/>
    <property type="match status" value="1"/>
</dbReference>
<dbReference type="GO" id="GO:0000976">
    <property type="term" value="F:transcription cis-regulatory region binding"/>
    <property type="evidence" value="ECO:0007669"/>
    <property type="project" value="TreeGrafter"/>
</dbReference>
<proteinExistence type="inferred from homology"/>
<dbReference type="PANTHER" id="PTHR30126">
    <property type="entry name" value="HTH-TYPE TRANSCRIPTIONAL REGULATOR"/>
    <property type="match status" value="1"/>
</dbReference>
<keyword evidence="3" id="KW-0238">DNA-binding</keyword>
<reference evidence="6 7" key="1">
    <citation type="submission" date="2018-05" db="EMBL/GenBank/DDBJ databases">
        <title>Abyssibacter profundi OUC007T gen. nov., sp. nov, a marine bacterium isolated from seawater of the Mariana Trench.</title>
        <authorList>
            <person name="Zhou S."/>
        </authorList>
    </citation>
    <scope>NUCLEOTIDE SEQUENCE [LARGE SCALE GENOMIC DNA]</scope>
    <source>
        <strain evidence="6 7">OUC007</strain>
    </source>
</reference>
<dbReference type="Pfam" id="PF03466">
    <property type="entry name" value="LysR_substrate"/>
    <property type="match status" value="1"/>
</dbReference>
<gene>
    <name evidence="6" type="ORF">DEH80_10215</name>
</gene>
<comment type="similarity">
    <text evidence="1">Belongs to the LysR transcriptional regulatory family.</text>
</comment>
<keyword evidence="2" id="KW-0805">Transcription regulation</keyword>
<dbReference type="PANTHER" id="PTHR30126:SF81">
    <property type="entry name" value="HTH-TYPE TRANSCRIPTIONAL REGULATOR ILVY"/>
    <property type="match status" value="1"/>
</dbReference>
<comment type="caution">
    <text evidence="6">The sequence shown here is derived from an EMBL/GenBank/DDBJ whole genome shotgun (WGS) entry which is preliminary data.</text>
</comment>
<dbReference type="PRINTS" id="PR00039">
    <property type="entry name" value="HTHLYSR"/>
</dbReference>
<dbReference type="Pfam" id="PF00126">
    <property type="entry name" value="HTH_1"/>
    <property type="match status" value="1"/>
</dbReference>
<dbReference type="PROSITE" id="PS50931">
    <property type="entry name" value="HTH_LYSR"/>
    <property type="match status" value="1"/>
</dbReference>
<dbReference type="FunFam" id="1.10.10.10:FF:000001">
    <property type="entry name" value="LysR family transcriptional regulator"/>
    <property type="match status" value="1"/>
</dbReference>
<evidence type="ECO:0000313" key="7">
    <source>
        <dbReference type="Proteomes" id="UP000251800"/>
    </source>
</evidence>
<dbReference type="Gene3D" id="1.10.10.10">
    <property type="entry name" value="Winged helix-like DNA-binding domain superfamily/Winged helix DNA-binding domain"/>
    <property type="match status" value="1"/>
</dbReference>
<accession>A0A363UK33</accession>
<dbReference type="InterPro" id="IPR005119">
    <property type="entry name" value="LysR_subst-bd"/>
</dbReference>
<dbReference type="AlphaFoldDB" id="A0A363UK33"/>
<keyword evidence="4" id="KW-0804">Transcription</keyword>
<dbReference type="SUPFAM" id="SSF53850">
    <property type="entry name" value="Periplasmic binding protein-like II"/>
    <property type="match status" value="1"/>
</dbReference>
<dbReference type="Gene3D" id="3.40.190.290">
    <property type="match status" value="1"/>
</dbReference>
<dbReference type="InterPro" id="IPR000847">
    <property type="entry name" value="LysR_HTH_N"/>
</dbReference>
<dbReference type="OrthoDB" id="9803735at2"/>
<evidence type="ECO:0000313" key="6">
    <source>
        <dbReference type="EMBL" id="PWN55790.1"/>
    </source>
</evidence>
<evidence type="ECO:0000256" key="4">
    <source>
        <dbReference type="ARBA" id="ARBA00023163"/>
    </source>
</evidence>
<evidence type="ECO:0000256" key="1">
    <source>
        <dbReference type="ARBA" id="ARBA00009437"/>
    </source>
</evidence>
<dbReference type="RefSeq" id="WP_109720402.1">
    <property type="nucleotide sequence ID" value="NZ_QEQK01000008.1"/>
</dbReference>
<keyword evidence="7" id="KW-1185">Reference proteome</keyword>
<evidence type="ECO:0000256" key="2">
    <source>
        <dbReference type="ARBA" id="ARBA00023015"/>
    </source>
</evidence>
<feature type="domain" description="HTH lysR-type" evidence="5">
    <location>
        <begin position="1"/>
        <end position="58"/>
    </location>
</feature>
<dbReference type="InterPro" id="IPR036390">
    <property type="entry name" value="WH_DNA-bd_sf"/>
</dbReference>
<protein>
    <submittedName>
        <fullName evidence="6">LysR family transcriptional regulator</fullName>
    </submittedName>
</protein>
<dbReference type="InterPro" id="IPR036388">
    <property type="entry name" value="WH-like_DNA-bd_sf"/>
</dbReference>
<evidence type="ECO:0000259" key="5">
    <source>
        <dbReference type="PROSITE" id="PS50931"/>
    </source>
</evidence>
<dbReference type="CDD" id="cd05466">
    <property type="entry name" value="PBP2_LTTR_substrate"/>
    <property type="match status" value="1"/>
</dbReference>
<dbReference type="Proteomes" id="UP000251800">
    <property type="component" value="Unassembled WGS sequence"/>
</dbReference>